<dbReference type="InterPro" id="IPR011990">
    <property type="entry name" value="TPR-like_helical_dom_sf"/>
</dbReference>
<organism evidence="7 8">
    <name type="scientific">Meloidogyne enterolobii</name>
    <name type="common">Root-knot nematode worm</name>
    <name type="synonym">Meloidogyne mayaguensis</name>
    <dbReference type="NCBI Taxonomy" id="390850"/>
    <lineage>
        <taxon>Eukaryota</taxon>
        <taxon>Metazoa</taxon>
        <taxon>Ecdysozoa</taxon>
        <taxon>Nematoda</taxon>
        <taxon>Chromadorea</taxon>
        <taxon>Rhabditida</taxon>
        <taxon>Tylenchina</taxon>
        <taxon>Tylenchomorpha</taxon>
        <taxon>Tylenchoidea</taxon>
        <taxon>Meloidogynidae</taxon>
        <taxon>Meloidogyninae</taxon>
        <taxon>Meloidogyne</taxon>
    </lineage>
</organism>
<keyword evidence="3" id="KW-0677">Repeat</keyword>
<keyword evidence="5" id="KW-0966">Cell projection</keyword>
<evidence type="ECO:0000256" key="1">
    <source>
        <dbReference type="ARBA" id="ARBA00004138"/>
    </source>
</evidence>
<dbReference type="OrthoDB" id="10250638at2759"/>
<proteinExistence type="predicted"/>
<dbReference type="Proteomes" id="UP000580250">
    <property type="component" value="Unassembled WGS sequence"/>
</dbReference>
<evidence type="ECO:0000259" key="6">
    <source>
        <dbReference type="Pfam" id="PF24762"/>
    </source>
</evidence>
<evidence type="ECO:0000256" key="2">
    <source>
        <dbReference type="ARBA" id="ARBA00022574"/>
    </source>
</evidence>
<dbReference type="GO" id="GO:0030991">
    <property type="term" value="C:intraciliary transport particle A"/>
    <property type="evidence" value="ECO:0007669"/>
    <property type="project" value="TreeGrafter"/>
</dbReference>
<gene>
    <name evidence="7" type="ORF">MENT_LOCUS31729</name>
</gene>
<accession>A0A6V7VXQ6</accession>
<feature type="domain" description="IF140/IFT172/WDR19 TPR" evidence="6">
    <location>
        <begin position="140"/>
        <end position="345"/>
    </location>
</feature>
<dbReference type="SUPFAM" id="SSF48452">
    <property type="entry name" value="TPR-like"/>
    <property type="match status" value="1"/>
</dbReference>
<reference evidence="7 8" key="1">
    <citation type="submission" date="2020-08" db="EMBL/GenBank/DDBJ databases">
        <authorList>
            <person name="Koutsovoulos G."/>
            <person name="Danchin GJ E."/>
        </authorList>
    </citation>
    <scope>NUCLEOTIDE SEQUENCE [LARGE SCALE GENOMIC DNA]</scope>
</reference>
<sequence length="593" mass="67850">MRRDIQHWERALELAAQIAPDELPYIAKEYAIQLEFMGQHEQSIRYYEQAIIPIKEEDYEINEELDEHNWVCKSGLARMALHTGDLKRGVEIALQLPSRLAKRDCGIVLEQLRQYDEAGAVYEAGQFYDRAAAAYLKGRNLLKVHKLMEQVRSPKLLCQYGKMLEKEKNFERAYKAYERAQDSENQIRVLLRHLNKSEDAVRLARESKSIEGSKLVANYFSDLGQFDTAIQFLVISLCYQEAFDLAKSSGNIQIYSAALEASIDSQDQNKINLNNDNSQQQKEAAFTQLAEYFRNEGNVLEAGKFSGFSKHYRTALSLLTSELISPTVEETALQLAVEFIAESKDKELINELISYLMGEREGGDGIPKDPKYLFQLYVKLSMHEEGAKTALIIAQEQQFKGFYKTAHDLLFEMYQTLKREKIKIPSEMENALMLLHSYNIVKGLLKRGDNYTAAKLLCRVSENIGQFPAHAAQILTSCVITCTKAGLKASAFKTASQLFQPIYRQKIDEKYKKKIELVVRKFGQNAEDPNERLQPCPYCGTPVNEFNLSCSNCQANIPYCILTVRSCDSENINQNFESEIEFKKSELNQNFFK</sequence>
<comment type="caution">
    <text evidence="7">The sequence shown here is derived from an EMBL/GenBank/DDBJ whole genome shotgun (WGS) entry which is preliminary data.</text>
</comment>
<dbReference type="InterPro" id="IPR056168">
    <property type="entry name" value="TPR_IF140/IFT172/WDR19"/>
</dbReference>
<dbReference type="GO" id="GO:0035721">
    <property type="term" value="P:intraciliary retrograde transport"/>
    <property type="evidence" value="ECO:0007669"/>
    <property type="project" value="InterPro"/>
</dbReference>
<dbReference type="InterPro" id="IPR040379">
    <property type="entry name" value="WDR19/dyf-2"/>
</dbReference>
<evidence type="ECO:0000313" key="7">
    <source>
        <dbReference type="EMBL" id="CAD2179715.1"/>
    </source>
</evidence>
<keyword evidence="4" id="KW-0969">Cilium</keyword>
<dbReference type="AlphaFoldDB" id="A0A6V7VXQ6"/>
<comment type="subcellular location">
    <subcellularLocation>
        <location evidence="1">Cell projection</location>
        <location evidence="1">Cilium</location>
    </subcellularLocation>
</comment>
<evidence type="ECO:0000256" key="3">
    <source>
        <dbReference type="ARBA" id="ARBA00022737"/>
    </source>
</evidence>
<evidence type="ECO:0000256" key="4">
    <source>
        <dbReference type="ARBA" id="ARBA00023069"/>
    </source>
</evidence>
<keyword evidence="2" id="KW-0853">WD repeat</keyword>
<dbReference type="Pfam" id="PF24762">
    <property type="entry name" value="TPR_IF140-IFT172"/>
    <property type="match status" value="1"/>
</dbReference>
<dbReference type="GO" id="GO:0060271">
    <property type="term" value="P:cilium assembly"/>
    <property type="evidence" value="ECO:0007669"/>
    <property type="project" value="TreeGrafter"/>
</dbReference>
<evidence type="ECO:0000313" key="8">
    <source>
        <dbReference type="Proteomes" id="UP000580250"/>
    </source>
</evidence>
<dbReference type="PANTHER" id="PTHR14920">
    <property type="entry name" value="OSMOTIC AVOIDANCE ABNORMAL PROTEIN 1/WD REPEAT MEMBRANE PROTEIN"/>
    <property type="match status" value="1"/>
</dbReference>
<dbReference type="EMBL" id="CAJEWN010000350">
    <property type="protein sequence ID" value="CAD2179715.1"/>
    <property type="molecule type" value="Genomic_DNA"/>
</dbReference>
<dbReference type="PANTHER" id="PTHR14920:SF0">
    <property type="entry name" value="WD REPEAT DOMAIN 19"/>
    <property type="match status" value="1"/>
</dbReference>
<dbReference type="Gene3D" id="1.25.40.10">
    <property type="entry name" value="Tetratricopeptide repeat domain"/>
    <property type="match status" value="1"/>
</dbReference>
<protein>
    <recommendedName>
        <fullName evidence="6">IF140/IFT172/WDR19 TPR domain-containing protein</fullName>
    </recommendedName>
</protein>
<evidence type="ECO:0000256" key="5">
    <source>
        <dbReference type="ARBA" id="ARBA00023273"/>
    </source>
</evidence>
<dbReference type="GO" id="GO:0005929">
    <property type="term" value="C:cilium"/>
    <property type="evidence" value="ECO:0007669"/>
    <property type="project" value="UniProtKB-SubCell"/>
</dbReference>
<name>A0A6V7VXQ6_MELEN</name>